<reference evidence="3 4" key="1">
    <citation type="submission" date="2018-04" db="EMBL/GenBank/DDBJ databases">
        <title>Massilia violaceinigra sp. nov., a novel purple-pigmented bacterium isolated from Tianshan glacier, Xinjiang, China.</title>
        <authorList>
            <person name="Wang H."/>
        </authorList>
    </citation>
    <scope>NUCLEOTIDE SEQUENCE [LARGE SCALE GENOMIC DNA]</scope>
    <source>
        <strain evidence="3 4">B448-2</strain>
    </source>
</reference>
<name>A0A2U2I633_9BURK</name>
<dbReference type="EMBL" id="PXWF02000041">
    <property type="protein sequence ID" value="PWF55228.1"/>
    <property type="molecule type" value="Genomic_DNA"/>
</dbReference>
<sequence length="146" mass="15832">MKKTILALCATLLLASISACSMPAPSNLDLRLQQPSAKSLYAVSMRSLAAPIGVNQMHSWEIRVTTPAGAPVKQARIRFDGGMPQHGHGFPTSPKVTRELGDGRYLLEGMKFSMTGWWEMKLQIDAAPGRDEVKFNTVIALPGAKP</sequence>
<feature type="signal peptide" evidence="1">
    <location>
        <begin position="1"/>
        <end position="21"/>
    </location>
</feature>
<proteinExistence type="predicted"/>
<dbReference type="Proteomes" id="UP000241421">
    <property type="component" value="Unassembled WGS sequence"/>
</dbReference>
<evidence type="ECO:0000313" key="3">
    <source>
        <dbReference type="EMBL" id="PWF55228.1"/>
    </source>
</evidence>
<evidence type="ECO:0000256" key="1">
    <source>
        <dbReference type="SAM" id="SignalP"/>
    </source>
</evidence>
<keyword evidence="4" id="KW-1185">Reference proteome</keyword>
<feature type="chain" id="PRO_5015477041" evidence="1">
    <location>
        <begin position="22"/>
        <end position="146"/>
    </location>
</feature>
<accession>A0A2U2I633</accession>
<protein>
    <submittedName>
        <fullName evidence="3">Auxin-binding protein</fullName>
    </submittedName>
</protein>
<dbReference type="PROSITE" id="PS51257">
    <property type="entry name" value="PROKAR_LIPOPROTEIN"/>
    <property type="match status" value="1"/>
</dbReference>
<evidence type="ECO:0000313" key="4">
    <source>
        <dbReference type="Proteomes" id="UP000241421"/>
    </source>
</evidence>
<comment type="caution">
    <text evidence="3">The sequence shown here is derived from an EMBL/GenBank/DDBJ whole genome shotgun (WGS) entry which is preliminary data.</text>
</comment>
<dbReference type="RefSeq" id="WP_106755998.1">
    <property type="nucleotide sequence ID" value="NZ_PXWF02000041.1"/>
</dbReference>
<gene>
    <name evidence="3" type="ORF">C7C56_002905</name>
</gene>
<feature type="domain" description="YtkA-like" evidence="2">
    <location>
        <begin position="54"/>
        <end position="122"/>
    </location>
</feature>
<keyword evidence="1" id="KW-0732">Signal</keyword>
<dbReference type="OrthoDB" id="330101at2"/>
<organism evidence="3 4">
    <name type="scientific">Massilia glaciei</name>
    <dbReference type="NCBI Taxonomy" id="1524097"/>
    <lineage>
        <taxon>Bacteria</taxon>
        <taxon>Pseudomonadati</taxon>
        <taxon>Pseudomonadota</taxon>
        <taxon>Betaproteobacteria</taxon>
        <taxon>Burkholderiales</taxon>
        <taxon>Oxalobacteraceae</taxon>
        <taxon>Telluria group</taxon>
        <taxon>Massilia</taxon>
    </lineage>
</organism>
<dbReference type="AlphaFoldDB" id="A0A2U2I633"/>
<evidence type="ECO:0000259" key="2">
    <source>
        <dbReference type="Pfam" id="PF13115"/>
    </source>
</evidence>
<dbReference type="InterPro" id="IPR032693">
    <property type="entry name" value="YtkA-like_dom"/>
</dbReference>
<dbReference type="Pfam" id="PF13115">
    <property type="entry name" value="YtkA"/>
    <property type="match status" value="1"/>
</dbReference>